<proteinExistence type="predicted"/>
<keyword evidence="3" id="KW-1185">Reference proteome</keyword>
<accession>A0A0C9XFH6</accession>
<name>A0A0C9XFH6_9AGAR</name>
<sequence length="93" mass="9818">MNFQSSPLPPAARMAAAQQSAPAPSNGPSQNQLFSALADAMNFLRIKLPLPRIVSAIGRVIQGEGFMLSIPETHPATIEEQAELVGSSALLHL</sequence>
<reference evidence="3" key="2">
    <citation type="submission" date="2015-01" db="EMBL/GenBank/DDBJ databases">
        <title>Evolutionary Origins and Diversification of the Mycorrhizal Mutualists.</title>
        <authorList>
            <consortium name="DOE Joint Genome Institute"/>
            <consortium name="Mycorrhizal Genomics Consortium"/>
            <person name="Kohler A."/>
            <person name="Kuo A."/>
            <person name="Nagy L.G."/>
            <person name="Floudas D."/>
            <person name="Copeland A."/>
            <person name="Barry K.W."/>
            <person name="Cichocki N."/>
            <person name="Veneault-Fourrey C."/>
            <person name="LaButti K."/>
            <person name="Lindquist E.A."/>
            <person name="Lipzen A."/>
            <person name="Lundell T."/>
            <person name="Morin E."/>
            <person name="Murat C."/>
            <person name="Riley R."/>
            <person name="Ohm R."/>
            <person name="Sun H."/>
            <person name="Tunlid A."/>
            <person name="Henrissat B."/>
            <person name="Grigoriev I.V."/>
            <person name="Hibbett D.S."/>
            <person name="Martin F."/>
        </authorList>
    </citation>
    <scope>NUCLEOTIDE SEQUENCE [LARGE SCALE GENOMIC DNA]</scope>
    <source>
        <strain evidence="3">LaAM-08-1</strain>
    </source>
</reference>
<feature type="compositionally biased region" description="Low complexity" evidence="1">
    <location>
        <begin position="11"/>
        <end position="30"/>
    </location>
</feature>
<evidence type="ECO:0000313" key="2">
    <source>
        <dbReference type="EMBL" id="KIJ94902.1"/>
    </source>
</evidence>
<gene>
    <name evidence="2" type="ORF">K443DRAFT_683413</name>
</gene>
<organism evidence="2 3">
    <name type="scientific">Laccaria amethystina LaAM-08-1</name>
    <dbReference type="NCBI Taxonomy" id="1095629"/>
    <lineage>
        <taxon>Eukaryota</taxon>
        <taxon>Fungi</taxon>
        <taxon>Dikarya</taxon>
        <taxon>Basidiomycota</taxon>
        <taxon>Agaricomycotina</taxon>
        <taxon>Agaricomycetes</taxon>
        <taxon>Agaricomycetidae</taxon>
        <taxon>Agaricales</taxon>
        <taxon>Agaricineae</taxon>
        <taxon>Hydnangiaceae</taxon>
        <taxon>Laccaria</taxon>
    </lineage>
</organism>
<protein>
    <submittedName>
        <fullName evidence="2">Uncharacterized protein</fullName>
    </submittedName>
</protein>
<feature type="region of interest" description="Disordered" evidence="1">
    <location>
        <begin position="1"/>
        <end position="30"/>
    </location>
</feature>
<dbReference type="EMBL" id="KN838775">
    <property type="protein sequence ID" value="KIJ94902.1"/>
    <property type="molecule type" value="Genomic_DNA"/>
</dbReference>
<evidence type="ECO:0000256" key="1">
    <source>
        <dbReference type="SAM" id="MobiDB-lite"/>
    </source>
</evidence>
<dbReference type="Proteomes" id="UP000054477">
    <property type="component" value="Unassembled WGS sequence"/>
</dbReference>
<reference evidence="2 3" key="1">
    <citation type="submission" date="2014-04" db="EMBL/GenBank/DDBJ databases">
        <authorList>
            <consortium name="DOE Joint Genome Institute"/>
            <person name="Kuo A."/>
            <person name="Kohler A."/>
            <person name="Nagy L.G."/>
            <person name="Floudas D."/>
            <person name="Copeland A."/>
            <person name="Barry K.W."/>
            <person name="Cichocki N."/>
            <person name="Veneault-Fourrey C."/>
            <person name="LaButti K."/>
            <person name="Lindquist E.A."/>
            <person name="Lipzen A."/>
            <person name="Lundell T."/>
            <person name="Morin E."/>
            <person name="Murat C."/>
            <person name="Sun H."/>
            <person name="Tunlid A."/>
            <person name="Henrissat B."/>
            <person name="Grigoriev I.V."/>
            <person name="Hibbett D.S."/>
            <person name="Martin F."/>
            <person name="Nordberg H.P."/>
            <person name="Cantor M.N."/>
            <person name="Hua S.X."/>
        </authorList>
    </citation>
    <scope>NUCLEOTIDE SEQUENCE [LARGE SCALE GENOMIC DNA]</scope>
    <source>
        <strain evidence="2 3">LaAM-08-1</strain>
    </source>
</reference>
<dbReference type="AlphaFoldDB" id="A0A0C9XFH6"/>
<evidence type="ECO:0000313" key="3">
    <source>
        <dbReference type="Proteomes" id="UP000054477"/>
    </source>
</evidence>
<dbReference type="HOGENOM" id="CLU_2400018_0_0_1"/>